<proteinExistence type="predicted"/>
<keyword evidence="2" id="KW-1185">Reference proteome</keyword>
<evidence type="ECO:0000313" key="2">
    <source>
        <dbReference type="Proteomes" id="UP001516023"/>
    </source>
</evidence>
<dbReference type="EMBL" id="JABMIG020000104">
    <property type="protein sequence ID" value="KAL3792174.1"/>
    <property type="molecule type" value="Genomic_DNA"/>
</dbReference>
<name>A0ABD3PVL8_9STRA</name>
<comment type="caution">
    <text evidence="1">The sequence shown here is derived from an EMBL/GenBank/DDBJ whole genome shotgun (WGS) entry which is preliminary data.</text>
</comment>
<gene>
    <name evidence="1" type="ORF">HJC23_009638</name>
</gene>
<dbReference type="AlphaFoldDB" id="A0ABD3PVL8"/>
<evidence type="ECO:0000313" key="1">
    <source>
        <dbReference type="EMBL" id="KAL3792174.1"/>
    </source>
</evidence>
<accession>A0ABD3PVL8</accession>
<protein>
    <submittedName>
        <fullName evidence="1">Uncharacterized protein</fullName>
    </submittedName>
</protein>
<sequence length="86" mass="9480">MTFLPVLFFGWGDVALPIVFRNWENIGTRLSFQRSLELRALALLAIGLALAEDLSLKSGRKRDQTVTDTLSPAIIYCGLPTGFPQA</sequence>
<organism evidence="1 2">
    <name type="scientific">Cyclotella cryptica</name>
    <dbReference type="NCBI Taxonomy" id="29204"/>
    <lineage>
        <taxon>Eukaryota</taxon>
        <taxon>Sar</taxon>
        <taxon>Stramenopiles</taxon>
        <taxon>Ochrophyta</taxon>
        <taxon>Bacillariophyta</taxon>
        <taxon>Coscinodiscophyceae</taxon>
        <taxon>Thalassiosirophycidae</taxon>
        <taxon>Stephanodiscales</taxon>
        <taxon>Stephanodiscaceae</taxon>
        <taxon>Cyclotella</taxon>
    </lineage>
</organism>
<dbReference type="Proteomes" id="UP001516023">
    <property type="component" value="Unassembled WGS sequence"/>
</dbReference>
<reference evidence="1 2" key="1">
    <citation type="journal article" date="2020" name="G3 (Bethesda)">
        <title>Improved Reference Genome for Cyclotella cryptica CCMP332, a Model for Cell Wall Morphogenesis, Salinity Adaptation, and Lipid Production in Diatoms (Bacillariophyta).</title>
        <authorList>
            <person name="Roberts W.R."/>
            <person name="Downey K.M."/>
            <person name="Ruck E.C."/>
            <person name="Traller J.C."/>
            <person name="Alverson A.J."/>
        </authorList>
    </citation>
    <scope>NUCLEOTIDE SEQUENCE [LARGE SCALE GENOMIC DNA]</scope>
    <source>
        <strain evidence="1 2">CCMP332</strain>
    </source>
</reference>